<proteinExistence type="inferred from homology"/>
<dbReference type="InterPro" id="IPR005829">
    <property type="entry name" value="Sugar_transporter_CS"/>
</dbReference>
<evidence type="ECO:0000256" key="1">
    <source>
        <dbReference type="ARBA" id="ARBA00004651"/>
    </source>
</evidence>
<dbReference type="PROSITE" id="PS50850">
    <property type="entry name" value="MFS"/>
    <property type="match status" value="1"/>
</dbReference>
<dbReference type="InterPro" id="IPR011701">
    <property type="entry name" value="MFS"/>
</dbReference>
<dbReference type="Proteomes" id="UP000662814">
    <property type="component" value="Chromosome"/>
</dbReference>
<keyword evidence="8 9" id="KW-0472">Membrane</keyword>
<dbReference type="PANTHER" id="PTHR43528">
    <property type="entry name" value="ALPHA-KETOGLUTARATE PERMEASE"/>
    <property type="match status" value="1"/>
</dbReference>
<dbReference type="Gene3D" id="1.20.1250.20">
    <property type="entry name" value="MFS general substrate transporter like domains"/>
    <property type="match status" value="2"/>
</dbReference>
<dbReference type="InterPro" id="IPR020846">
    <property type="entry name" value="MFS_dom"/>
</dbReference>
<evidence type="ECO:0000259" key="10">
    <source>
        <dbReference type="PROSITE" id="PS50850"/>
    </source>
</evidence>
<organism evidence="11 12">
    <name type="scientific">Paramicrobacterium chengjingii</name>
    <dbReference type="NCBI Taxonomy" id="2769067"/>
    <lineage>
        <taxon>Bacteria</taxon>
        <taxon>Bacillati</taxon>
        <taxon>Actinomycetota</taxon>
        <taxon>Actinomycetes</taxon>
        <taxon>Micrococcales</taxon>
        <taxon>Microbacteriaceae</taxon>
        <taxon>Paramicrobacterium</taxon>
    </lineage>
</organism>
<comment type="similarity">
    <text evidence="2">Belongs to the major facilitator superfamily. Metabolite:H+ Symporter (MHS) family (TC 2.A.1.6) family.</text>
</comment>
<keyword evidence="3" id="KW-0813">Transport</keyword>
<evidence type="ECO:0000256" key="9">
    <source>
        <dbReference type="SAM" id="Phobius"/>
    </source>
</evidence>
<dbReference type="PROSITE" id="PS00216">
    <property type="entry name" value="SUGAR_TRANSPORT_1"/>
    <property type="match status" value="1"/>
</dbReference>
<keyword evidence="5 9" id="KW-0812">Transmembrane</keyword>
<feature type="transmembrane region" description="Helical" evidence="9">
    <location>
        <begin position="187"/>
        <end position="206"/>
    </location>
</feature>
<evidence type="ECO:0000256" key="6">
    <source>
        <dbReference type="ARBA" id="ARBA00022847"/>
    </source>
</evidence>
<dbReference type="EMBL" id="CP061169">
    <property type="protein sequence ID" value="QPZ38070.1"/>
    <property type="molecule type" value="Genomic_DNA"/>
</dbReference>
<feature type="transmembrane region" description="Helical" evidence="9">
    <location>
        <begin position="373"/>
        <end position="395"/>
    </location>
</feature>
<feature type="transmembrane region" description="Helical" evidence="9">
    <location>
        <begin position="21"/>
        <end position="45"/>
    </location>
</feature>
<sequence length="451" mass="48323">MTETTATEQRRVRKVMSASAIGHFVEWFDFAVYAYAAPVIAMQFFPEFDATAALLSTFAVYTVGFVARPVGAFMLGALGDRYGRKRILASIILLMGLSTTLIGLLPTYAVIGVAAPLLLVLLRILQGLSAAGETIGSNSFVAEHSPIATRGRNVGIVYTASNLPPVLAALLVLGLTTALSPDSYEAWGWRIPFLLGAPLAIIGLYIRTRVDESPAFVEMRETKKVEKAPIRAVFAEHWRAMLFVFSMAAVASLGYYSLTGYFYSYMTVTLGLSSQHALISNSIALLITFVTVPIAAMVSDRIGRKRMLLIGIAFSAVIALPAYLLVGVGTLGAVIIAQALLGFGLGLVFGPAGPAYVEMFPARVRYTGASISYNLAFTIFGGTAPLLATALITWTGSTIAPAWYIVAVTILAFAVLLRMPETRSRSMRDEAIMAAAAKGEHSNEPSQPERL</sequence>
<evidence type="ECO:0000313" key="12">
    <source>
        <dbReference type="Proteomes" id="UP000662814"/>
    </source>
</evidence>
<keyword evidence="7 9" id="KW-1133">Transmembrane helix</keyword>
<evidence type="ECO:0000256" key="3">
    <source>
        <dbReference type="ARBA" id="ARBA00022448"/>
    </source>
</evidence>
<feature type="domain" description="Major facilitator superfamily (MFS) profile" evidence="10">
    <location>
        <begin position="15"/>
        <end position="425"/>
    </location>
</feature>
<name>A0ABX6YI93_9MICO</name>
<dbReference type="InterPro" id="IPR036259">
    <property type="entry name" value="MFS_trans_sf"/>
</dbReference>
<feature type="transmembrane region" description="Helical" evidence="9">
    <location>
        <begin position="111"/>
        <end position="132"/>
    </location>
</feature>
<keyword evidence="4" id="KW-1003">Cell membrane</keyword>
<keyword evidence="12" id="KW-1185">Reference proteome</keyword>
<dbReference type="RefSeq" id="WP_166987545.1">
    <property type="nucleotide sequence ID" value="NZ_CP061169.1"/>
</dbReference>
<protein>
    <submittedName>
        <fullName evidence="11">MFS transporter</fullName>
    </submittedName>
</protein>
<keyword evidence="6" id="KW-0769">Symport</keyword>
<feature type="transmembrane region" description="Helical" evidence="9">
    <location>
        <begin position="308"/>
        <end position="326"/>
    </location>
</feature>
<dbReference type="SUPFAM" id="SSF103473">
    <property type="entry name" value="MFS general substrate transporter"/>
    <property type="match status" value="1"/>
</dbReference>
<feature type="transmembrane region" description="Helical" evidence="9">
    <location>
        <begin position="153"/>
        <end position="175"/>
    </location>
</feature>
<comment type="subcellular location">
    <subcellularLocation>
        <location evidence="1">Cell membrane</location>
        <topology evidence="1">Multi-pass membrane protein</topology>
    </subcellularLocation>
</comment>
<evidence type="ECO:0000313" key="11">
    <source>
        <dbReference type="EMBL" id="QPZ38070.1"/>
    </source>
</evidence>
<accession>A0ABX6YI93</accession>
<feature type="transmembrane region" description="Helical" evidence="9">
    <location>
        <begin position="51"/>
        <end position="75"/>
    </location>
</feature>
<evidence type="ECO:0000256" key="4">
    <source>
        <dbReference type="ARBA" id="ARBA00022475"/>
    </source>
</evidence>
<reference evidence="11 12" key="1">
    <citation type="submission" date="2020-12" db="EMBL/GenBank/DDBJ databases">
        <title>Microbacterium sp. HY060.</title>
        <authorList>
            <person name="Zhou J."/>
        </authorList>
    </citation>
    <scope>NUCLEOTIDE SEQUENCE [LARGE SCALE GENOMIC DNA]</scope>
    <source>
        <strain evidence="11 12">HY60</strain>
    </source>
</reference>
<gene>
    <name evidence="11" type="ORF">HCR76_14950</name>
</gene>
<dbReference type="PANTHER" id="PTHR43528:SF1">
    <property type="entry name" value="ALPHA-KETOGLUTARATE PERMEASE"/>
    <property type="match status" value="1"/>
</dbReference>
<feature type="transmembrane region" description="Helical" evidence="9">
    <location>
        <begin position="401"/>
        <end position="419"/>
    </location>
</feature>
<feature type="transmembrane region" description="Helical" evidence="9">
    <location>
        <begin position="278"/>
        <end position="296"/>
    </location>
</feature>
<feature type="transmembrane region" description="Helical" evidence="9">
    <location>
        <begin position="240"/>
        <end position="258"/>
    </location>
</feature>
<evidence type="ECO:0000256" key="7">
    <source>
        <dbReference type="ARBA" id="ARBA00022989"/>
    </source>
</evidence>
<evidence type="ECO:0000256" key="2">
    <source>
        <dbReference type="ARBA" id="ARBA00008240"/>
    </source>
</evidence>
<dbReference type="Pfam" id="PF07690">
    <property type="entry name" value="MFS_1"/>
    <property type="match status" value="1"/>
</dbReference>
<feature type="transmembrane region" description="Helical" evidence="9">
    <location>
        <begin position="332"/>
        <end position="352"/>
    </location>
</feature>
<evidence type="ECO:0000256" key="5">
    <source>
        <dbReference type="ARBA" id="ARBA00022692"/>
    </source>
</evidence>
<dbReference type="InterPro" id="IPR051084">
    <property type="entry name" value="H+-coupled_symporters"/>
</dbReference>
<evidence type="ECO:0000256" key="8">
    <source>
        <dbReference type="ARBA" id="ARBA00023136"/>
    </source>
</evidence>
<feature type="transmembrane region" description="Helical" evidence="9">
    <location>
        <begin position="87"/>
        <end position="105"/>
    </location>
</feature>